<dbReference type="InterPro" id="IPR026881">
    <property type="entry name" value="WYL_dom"/>
</dbReference>
<sequence length="323" mass="35324">MAGNSAQRRTERLLNLVVYLLDSPRGVNRAAIRSSIEDYRVSPSNEAFERMFERDKRDLRDLGIPLLTVENPSGAGDNASYSIDQSQYELPEIVLTPQERAVLVVAARAWEQGCLHSAAAQGLRKLGVATTSQSLPPVATNIGANDATFEAVYQAVHDRRPISFAYRNSGAATAAARQVDPYVLVSHKGAWYVIGKDAQRDDTRVFRLSRIMGSVEFAGEAGSAQTPPVTLGQMDISALIEPEQDVVSAVLRVRAGAGNAIRRIAHTVSHVDENWDRIWVREVDFDRFVSQVCGFGPDVVLEEPADMRAAVIEALTTAAKAHR</sequence>
<feature type="domain" description="WYL" evidence="1">
    <location>
        <begin position="148"/>
        <end position="211"/>
    </location>
</feature>
<gene>
    <name evidence="3" type="ORF">UFOPK3401_01093</name>
</gene>
<organism evidence="3">
    <name type="scientific">freshwater metagenome</name>
    <dbReference type="NCBI Taxonomy" id="449393"/>
    <lineage>
        <taxon>unclassified sequences</taxon>
        <taxon>metagenomes</taxon>
        <taxon>ecological metagenomes</taxon>
    </lineage>
</organism>
<evidence type="ECO:0000313" key="3">
    <source>
        <dbReference type="EMBL" id="CAB4876241.1"/>
    </source>
</evidence>
<dbReference type="PROSITE" id="PS52050">
    <property type="entry name" value="WYL"/>
    <property type="match status" value="1"/>
</dbReference>
<dbReference type="InterPro" id="IPR057727">
    <property type="entry name" value="WCX_dom"/>
</dbReference>
<reference evidence="3" key="1">
    <citation type="submission" date="2020-05" db="EMBL/GenBank/DDBJ databases">
        <authorList>
            <person name="Chiriac C."/>
            <person name="Salcher M."/>
            <person name="Ghai R."/>
            <person name="Kavagutti S V."/>
        </authorList>
    </citation>
    <scope>NUCLEOTIDE SEQUENCE</scope>
</reference>
<dbReference type="Pfam" id="PF13280">
    <property type="entry name" value="WYL"/>
    <property type="match status" value="1"/>
</dbReference>
<dbReference type="EMBL" id="CAFBLM010000052">
    <property type="protein sequence ID" value="CAB4876241.1"/>
    <property type="molecule type" value="Genomic_DNA"/>
</dbReference>
<dbReference type="PIRSF" id="PIRSF016838">
    <property type="entry name" value="PafC"/>
    <property type="match status" value="1"/>
</dbReference>
<protein>
    <submittedName>
        <fullName evidence="3">Unannotated protein</fullName>
    </submittedName>
</protein>
<evidence type="ECO:0000259" key="1">
    <source>
        <dbReference type="Pfam" id="PF13280"/>
    </source>
</evidence>
<accession>A0A6J7E0A5</accession>
<feature type="domain" description="WCX" evidence="2">
    <location>
        <begin position="246"/>
        <end position="318"/>
    </location>
</feature>
<name>A0A6J7E0A5_9ZZZZ</name>
<evidence type="ECO:0000259" key="2">
    <source>
        <dbReference type="Pfam" id="PF25583"/>
    </source>
</evidence>
<dbReference type="InterPro" id="IPR051534">
    <property type="entry name" value="CBASS_pafABC_assoc_protein"/>
</dbReference>
<dbReference type="Pfam" id="PF25583">
    <property type="entry name" value="WCX"/>
    <property type="match status" value="1"/>
</dbReference>
<dbReference type="InterPro" id="IPR028349">
    <property type="entry name" value="PafC-like"/>
</dbReference>
<dbReference type="PANTHER" id="PTHR34580:SF3">
    <property type="entry name" value="PROTEIN PAFB"/>
    <property type="match status" value="1"/>
</dbReference>
<dbReference type="AlphaFoldDB" id="A0A6J7E0A5"/>
<dbReference type="PANTHER" id="PTHR34580">
    <property type="match status" value="1"/>
</dbReference>
<proteinExistence type="predicted"/>